<organism evidence="2 3">
    <name type="scientific">Pontibacter populi</name>
    <dbReference type="NCBI Taxonomy" id="890055"/>
    <lineage>
        <taxon>Bacteria</taxon>
        <taxon>Pseudomonadati</taxon>
        <taxon>Bacteroidota</taxon>
        <taxon>Cytophagia</taxon>
        <taxon>Cytophagales</taxon>
        <taxon>Hymenobacteraceae</taxon>
        <taxon>Pontibacter</taxon>
    </lineage>
</organism>
<accession>A0ABS6XD55</accession>
<gene>
    <name evidence="2" type="ORF">KYK27_12760</name>
</gene>
<dbReference type="Pfam" id="PF04734">
    <property type="entry name" value="Ceramidase_alk"/>
    <property type="match status" value="1"/>
</dbReference>
<keyword evidence="3" id="KW-1185">Reference proteome</keyword>
<dbReference type="PROSITE" id="PS51257">
    <property type="entry name" value="PROKAR_LIPOPROTEIN"/>
    <property type="match status" value="1"/>
</dbReference>
<protein>
    <submittedName>
        <fullName evidence="2">Neutral/alkaline non-lysosomal ceramidase N-terminal domain-containing protein</fullName>
    </submittedName>
</protein>
<comment type="caution">
    <text evidence="2">The sequence shown here is derived from an EMBL/GenBank/DDBJ whole genome shotgun (WGS) entry which is preliminary data.</text>
</comment>
<evidence type="ECO:0000259" key="1">
    <source>
        <dbReference type="Pfam" id="PF04734"/>
    </source>
</evidence>
<proteinExistence type="predicted"/>
<sequence length="462" mass="51488">MKPTAPRSSRRKLFRFLLVPLLVLIVLACAIRKNDTTPYAKSAYYKETLNTLQEQQPVISEGDTLKVGWAKLSITPPPPFPLAGYGKRLGKKYTEVHDSAYVRTFAFNNGKQEAYFIALDMLITPMTLTAALNEASAKAGLNPAQLYLSATHTHTSFGGWGEKLMGWVMAGTYSQEQLDKTTNQIIRSIELARANAEVAKVGYGKTFAGHLVGNRLNEEESVRDTTVRFLKFEQADGDVAVLATFSAHATVLPSKQLVLSRDYPGAFVDALEKHVDFAAFSAGAVASHKPIYHHQDSFQSVDSLGAQLTRVVVPELPTIEMQYTNTLGYSRLPLTLPEPEFRLGDNYHLAPWLFYSLFGNYPSFVSSLLLGDILLLGAPADYSGEFMKELEPLAAQQNKKLIVTGFNGGYMGYLTPSRHYKLDEYEVRDMNFYGKWGGDYLTALFKKVMQAYQQPKTDQQQL</sequence>
<evidence type="ECO:0000313" key="2">
    <source>
        <dbReference type="EMBL" id="MBW3365924.1"/>
    </source>
</evidence>
<dbReference type="InterPro" id="IPR031329">
    <property type="entry name" value="NEUT/ALK_ceramidase_N"/>
</dbReference>
<dbReference type="RefSeq" id="WP_199110431.1">
    <property type="nucleotide sequence ID" value="NZ_JAHWXQ010000003.1"/>
</dbReference>
<dbReference type="Proteomes" id="UP000774935">
    <property type="component" value="Unassembled WGS sequence"/>
</dbReference>
<evidence type="ECO:0000313" key="3">
    <source>
        <dbReference type="Proteomes" id="UP000774935"/>
    </source>
</evidence>
<name>A0ABS6XD55_9BACT</name>
<feature type="domain" description="Neutral/alkaline non-lysosomal ceramidase N-terminal" evidence="1">
    <location>
        <begin position="67"/>
        <end position="276"/>
    </location>
</feature>
<dbReference type="EMBL" id="JAHWXQ010000003">
    <property type="protein sequence ID" value="MBW3365924.1"/>
    <property type="molecule type" value="Genomic_DNA"/>
</dbReference>
<reference evidence="2 3" key="1">
    <citation type="submission" date="2021-07" db="EMBL/GenBank/DDBJ databases">
        <authorList>
            <person name="Kim M.K."/>
        </authorList>
    </citation>
    <scope>NUCLEOTIDE SEQUENCE [LARGE SCALE GENOMIC DNA]</scope>
    <source>
        <strain evidence="2 3">HLY7-15</strain>
    </source>
</reference>